<dbReference type="GO" id="GO:0015293">
    <property type="term" value="F:symporter activity"/>
    <property type="evidence" value="ECO:0007669"/>
    <property type="project" value="UniProtKB-UniRule"/>
</dbReference>
<dbReference type="PANTHER" id="PTHR11706">
    <property type="entry name" value="SOLUTE CARRIER PROTEIN FAMILY 11 MEMBER"/>
    <property type="match status" value="1"/>
</dbReference>
<evidence type="ECO:0000313" key="11">
    <source>
        <dbReference type="EMBL" id="RTI19161.1"/>
    </source>
</evidence>
<dbReference type="NCBIfam" id="NF037982">
    <property type="entry name" value="Nramp_1"/>
    <property type="match status" value="1"/>
</dbReference>
<feature type="transmembrane region" description="Helical" evidence="6">
    <location>
        <begin position="343"/>
        <end position="361"/>
    </location>
</feature>
<evidence type="ECO:0000256" key="4">
    <source>
        <dbReference type="ARBA" id="ARBA00022989"/>
    </source>
</evidence>
<feature type="transmembrane region" description="Helical" evidence="6">
    <location>
        <begin position="403"/>
        <end position="424"/>
    </location>
</feature>
<keyword evidence="5 6" id="KW-0472">Membrane</keyword>
<dbReference type="PRINTS" id="PR00447">
    <property type="entry name" value="NATRESASSCMP"/>
</dbReference>
<sequence length="430" mass="46446">MITDRLLSHTDQETVRQAVAVLERHSQKRGLARLLPFLGPAFVASVAYIDPGNFATNIQGGAKFGYLLLWVILAANLMAMLIQFLSSKLGIVTGANLPEVIRQEWPRPLVWFYWIQAEVIAMATDLAEFLGATLALNLLFGIPLFWGAVLTGIAAFGILALQRYGFRPLEAAIAVFVGVIALAYVVQLFLSKPGLEFVQGLIPRFQGGESLYLAVGILGATVMPHVIYLHSDLTKSRVPAADLRLKRRLLRFNLLDVVIAMSIAGLINMSMLAAAAATFHATGKSDIADLTTAYQTLTPLLGPLAAVAFGVALLASGISSSTVGTMSGQVIMQSFVGFQIPLWLRRLITMLPAFVVILLGLNPTNVLVLSQVVLSFGIPFALIPLLLFTANRRIMGELANSKLVTYTGWVIATLIIGLNLYLLYQTLLGG</sequence>
<keyword evidence="2 6" id="KW-0813">Transport</keyword>
<keyword evidence="6" id="KW-1003">Cell membrane</keyword>
<proteinExistence type="inferred from homology"/>
<comment type="caution">
    <text evidence="10">The sequence shown here is derived from an EMBL/GenBank/DDBJ whole genome shotgun (WGS) entry which is preliminary data.</text>
</comment>
<dbReference type="Proteomes" id="UP000288073">
    <property type="component" value="Unassembled WGS sequence"/>
</dbReference>
<evidence type="ECO:0000313" key="12">
    <source>
        <dbReference type="Proteomes" id="UP000286712"/>
    </source>
</evidence>
<evidence type="ECO:0000313" key="16">
    <source>
        <dbReference type="Proteomes" id="UP000288347"/>
    </source>
</evidence>
<dbReference type="Proteomes" id="UP000286712">
    <property type="component" value="Unassembled WGS sequence"/>
</dbReference>
<evidence type="ECO:0000256" key="6">
    <source>
        <dbReference type="HAMAP-Rule" id="MF_00221"/>
    </source>
</evidence>
<comment type="function">
    <text evidence="6">H(+)-stimulated, divalent metal cation uptake system.</text>
</comment>
<keyword evidence="3 6" id="KW-0812">Transmembrane</keyword>
<dbReference type="Proteomes" id="UP000287155">
    <property type="component" value="Unassembled WGS sequence"/>
</dbReference>
<dbReference type="GO" id="GO:0046872">
    <property type="term" value="F:metal ion binding"/>
    <property type="evidence" value="ECO:0007669"/>
    <property type="project" value="UniProtKB-UniRule"/>
</dbReference>
<keyword evidence="4 6" id="KW-1133">Transmembrane helix</keyword>
<evidence type="ECO:0000313" key="7">
    <source>
        <dbReference type="EMBL" id="RTH26771.1"/>
    </source>
</evidence>
<gene>
    <name evidence="6" type="primary">mntH</name>
    <name evidence="11" type="ORF">CSW23_03630</name>
    <name evidence="10" type="ORF">CSW27_03720</name>
    <name evidence="8" type="ORF">CSW29_03570</name>
    <name evidence="9" type="ORF">CSW30_05060</name>
    <name evidence="7" type="ORF">CSW40_04265</name>
</gene>
<dbReference type="PANTHER" id="PTHR11706:SF33">
    <property type="entry name" value="NATURAL RESISTANCE-ASSOCIATED MACROPHAGE PROTEIN 2"/>
    <property type="match status" value="1"/>
</dbReference>
<evidence type="ECO:0000256" key="1">
    <source>
        <dbReference type="ARBA" id="ARBA00004141"/>
    </source>
</evidence>
<dbReference type="Proteomes" id="UP000288347">
    <property type="component" value="Unassembled WGS sequence"/>
</dbReference>
<comment type="similarity">
    <text evidence="6">Belongs to the NRAMP family.</text>
</comment>
<feature type="transmembrane region" description="Helical" evidence="6">
    <location>
        <begin position="252"/>
        <end position="280"/>
    </location>
</feature>
<reference evidence="12 13" key="1">
    <citation type="journal article" date="2019" name="Extremophiles">
        <title>Biogeography of thermophiles and predominance of Thermus scotoductus in domestic water heaters.</title>
        <authorList>
            <person name="Wilpiszeski R.L."/>
            <person name="Zhang Z."/>
            <person name="House C.H."/>
        </authorList>
    </citation>
    <scope>NUCLEOTIDE SEQUENCE [LARGE SCALE GENOMIC DNA]</scope>
    <source>
        <strain evidence="11 15">10_S10</strain>
        <strain evidence="10 13">14_S14</strain>
        <strain evidence="8 16">16_S16</strain>
        <strain evidence="9 14">17_S17</strain>
        <strain evidence="7 12">27_S27</strain>
    </source>
</reference>
<evidence type="ECO:0000313" key="15">
    <source>
        <dbReference type="Proteomes" id="UP000288073"/>
    </source>
</evidence>
<evidence type="ECO:0000256" key="3">
    <source>
        <dbReference type="ARBA" id="ARBA00022692"/>
    </source>
</evidence>
<dbReference type="EMBL" id="PEMH01000086">
    <property type="protein sequence ID" value="RTI01794.1"/>
    <property type="molecule type" value="Genomic_DNA"/>
</dbReference>
<dbReference type="EMBL" id="PEMG01000112">
    <property type="protein sequence ID" value="RTI09894.1"/>
    <property type="molecule type" value="Genomic_DNA"/>
</dbReference>
<dbReference type="HAMAP" id="MF_00221">
    <property type="entry name" value="NRAMP"/>
    <property type="match status" value="1"/>
</dbReference>
<evidence type="ECO:0000256" key="5">
    <source>
        <dbReference type="ARBA" id="ARBA00023136"/>
    </source>
</evidence>
<protein>
    <recommendedName>
        <fullName evidence="6">Divalent metal cation transporter MntH</fullName>
    </recommendedName>
</protein>
<dbReference type="EMBL" id="PELW01000094">
    <property type="protein sequence ID" value="RTH26771.1"/>
    <property type="molecule type" value="Genomic_DNA"/>
</dbReference>
<dbReference type="AlphaFoldDB" id="A0A430V1P4"/>
<evidence type="ECO:0000313" key="13">
    <source>
        <dbReference type="Proteomes" id="UP000287155"/>
    </source>
</evidence>
<dbReference type="Pfam" id="PF01566">
    <property type="entry name" value="Nramp"/>
    <property type="match status" value="1"/>
</dbReference>
<evidence type="ECO:0000256" key="2">
    <source>
        <dbReference type="ARBA" id="ARBA00022448"/>
    </source>
</evidence>
<feature type="transmembrane region" description="Helical" evidence="6">
    <location>
        <begin position="210"/>
        <end position="231"/>
    </location>
</feature>
<evidence type="ECO:0000313" key="14">
    <source>
        <dbReference type="Proteomes" id="UP000287173"/>
    </source>
</evidence>
<dbReference type="EMBL" id="PEMN01000086">
    <property type="protein sequence ID" value="RTI19161.1"/>
    <property type="molecule type" value="Genomic_DNA"/>
</dbReference>
<dbReference type="NCBIfam" id="NF001923">
    <property type="entry name" value="PRK00701.1"/>
    <property type="match status" value="1"/>
</dbReference>
<dbReference type="GO" id="GO:0005886">
    <property type="term" value="C:plasma membrane"/>
    <property type="evidence" value="ECO:0007669"/>
    <property type="project" value="UniProtKB-SubCell"/>
</dbReference>
<keyword evidence="6" id="KW-0406">Ion transport</keyword>
<dbReference type="RefSeq" id="WP_013159139.1">
    <property type="nucleotide sequence ID" value="NZ_PELW01000094.1"/>
</dbReference>
<feature type="transmembrane region" description="Helical" evidence="6">
    <location>
        <begin position="367"/>
        <end position="391"/>
    </location>
</feature>
<dbReference type="InterPro" id="IPR001046">
    <property type="entry name" value="NRAMP_fam"/>
</dbReference>
<name>A0A430V1P4_THESC</name>
<dbReference type="GO" id="GO:0005384">
    <property type="term" value="F:manganese ion transmembrane transporter activity"/>
    <property type="evidence" value="ECO:0007669"/>
    <property type="project" value="TreeGrafter"/>
</dbReference>
<comment type="subcellular location">
    <subcellularLocation>
        <location evidence="6">Cell membrane</location>
        <topology evidence="6">Multi-pass membrane protein</topology>
    </subcellularLocation>
    <subcellularLocation>
        <location evidence="1">Membrane</location>
        <topology evidence="1">Multi-pass membrane protein</topology>
    </subcellularLocation>
</comment>
<keyword evidence="6" id="KW-0769">Symport</keyword>
<evidence type="ECO:0000313" key="9">
    <source>
        <dbReference type="EMBL" id="RTI09894.1"/>
    </source>
</evidence>
<feature type="transmembrane region" description="Helical" evidence="6">
    <location>
        <begin position="64"/>
        <end position="85"/>
    </location>
</feature>
<dbReference type="NCBIfam" id="TIGR01197">
    <property type="entry name" value="nramp"/>
    <property type="match status" value="1"/>
</dbReference>
<dbReference type="Proteomes" id="UP000287173">
    <property type="component" value="Unassembled WGS sequence"/>
</dbReference>
<evidence type="ECO:0000313" key="10">
    <source>
        <dbReference type="EMBL" id="RTI16464.1"/>
    </source>
</evidence>
<dbReference type="GO" id="GO:0015086">
    <property type="term" value="F:cadmium ion transmembrane transporter activity"/>
    <property type="evidence" value="ECO:0007669"/>
    <property type="project" value="TreeGrafter"/>
</dbReference>
<evidence type="ECO:0000313" key="8">
    <source>
        <dbReference type="EMBL" id="RTI01794.1"/>
    </source>
</evidence>
<dbReference type="GO" id="GO:0034755">
    <property type="term" value="P:iron ion transmembrane transport"/>
    <property type="evidence" value="ECO:0007669"/>
    <property type="project" value="TreeGrafter"/>
</dbReference>
<feature type="transmembrane region" description="Helical" evidence="6">
    <location>
        <begin position="171"/>
        <end position="190"/>
    </location>
</feature>
<organism evidence="10 13">
    <name type="scientific">Thermus scotoductus</name>
    <dbReference type="NCBI Taxonomy" id="37636"/>
    <lineage>
        <taxon>Bacteria</taxon>
        <taxon>Thermotogati</taxon>
        <taxon>Deinococcota</taxon>
        <taxon>Deinococci</taxon>
        <taxon>Thermales</taxon>
        <taxon>Thermaceae</taxon>
        <taxon>Thermus</taxon>
    </lineage>
</organism>
<feature type="transmembrane region" description="Helical" evidence="6">
    <location>
        <begin position="300"/>
        <end position="323"/>
    </location>
</feature>
<dbReference type="EMBL" id="PEMJ01000083">
    <property type="protein sequence ID" value="RTI16464.1"/>
    <property type="molecule type" value="Genomic_DNA"/>
</dbReference>
<feature type="transmembrane region" description="Helical" evidence="6">
    <location>
        <begin position="138"/>
        <end position="159"/>
    </location>
</feature>
<accession>A0A430V1P4</accession>